<dbReference type="InterPro" id="IPR017867">
    <property type="entry name" value="Tyr_phospatase_low_mol_wt"/>
</dbReference>
<accession>A0ABR8TSR9</accession>
<dbReference type="InterPro" id="IPR050438">
    <property type="entry name" value="LMW_PTPase"/>
</dbReference>
<gene>
    <name evidence="6" type="ORF">H9642_16680</name>
</gene>
<evidence type="ECO:0000256" key="4">
    <source>
        <dbReference type="ARBA" id="ARBA00022912"/>
    </source>
</evidence>
<evidence type="ECO:0000259" key="5">
    <source>
        <dbReference type="SMART" id="SM00226"/>
    </source>
</evidence>
<evidence type="ECO:0000256" key="1">
    <source>
        <dbReference type="ARBA" id="ARBA00011063"/>
    </source>
</evidence>
<dbReference type="InterPro" id="IPR023485">
    <property type="entry name" value="Ptyr_pPase"/>
</dbReference>
<evidence type="ECO:0000313" key="7">
    <source>
        <dbReference type="Proteomes" id="UP000611945"/>
    </source>
</evidence>
<dbReference type="PANTHER" id="PTHR11717:SF7">
    <property type="entry name" value="LOW MOLECULAR WEIGHT PHOSPHOTYROSINE PROTEIN PHOSPHATASE"/>
    <property type="match status" value="1"/>
</dbReference>
<dbReference type="Proteomes" id="UP000611945">
    <property type="component" value="Unassembled WGS sequence"/>
</dbReference>
<proteinExistence type="inferred from homology"/>
<dbReference type="RefSeq" id="WP_251837609.1">
    <property type="nucleotide sequence ID" value="NZ_JACSQG010000013.1"/>
</dbReference>
<reference evidence="6 7" key="1">
    <citation type="submission" date="2020-08" db="EMBL/GenBank/DDBJ databases">
        <title>A Genomic Blueprint of the Chicken Gut Microbiome.</title>
        <authorList>
            <person name="Gilroy R."/>
            <person name="Ravi A."/>
            <person name="Getino M."/>
            <person name="Pursley I."/>
            <person name="Horton D.L."/>
            <person name="Alikhan N.-F."/>
            <person name="Baker D."/>
            <person name="Gharbi K."/>
            <person name="Hall N."/>
            <person name="Watson M."/>
            <person name="Adriaenssens E.M."/>
            <person name="Foster-Nyarko E."/>
            <person name="Jarju S."/>
            <person name="Secka A."/>
            <person name="Antonio M."/>
            <person name="Oren A."/>
            <person name="Chaudhuri R."/>
            <person name="La Ragione R.M."/>
            <person name="Hildebrand F."/>
            <person name="Pallen M.J."/>
        </authorList>
    </citation>
    <scope>NUCLEOTIDE SEQUENCE [LARGE SCALE GENOMIC DNA]</scope>
    <source>
        <strain evidence="6 7">Sa2CUA2</strain>
    </source>
</reference>
<dbReference type="CDD" id="cd16343">
    <property type="entry name" value="LMWPTP"/>
    <property type="match status" value="1"/>
</dbReference>
<dbReference type="PRINTS" id="PR00719">
    <property type="entry name" value="LMWPTPASE"/>
</dbReference>
<dbReference type="InterPro" id="IPR036196">
    <property type="entry name" value="Ptyr_pPase_sf"/>
</dbReference>
<comment type="caution">
    <text evidence="6">The sequence shown here is derived from an EMBL/GenBank/DDBJ whole genome shotgun (WGS) entry which is preliminary data.</text>
</comment>
<keyword evidence="7" id="KW-1185">Reference proteome</keyword>
<comment type="similarity">
    <text evidence="1">Belongs to the low molecular weight phosphotyrosine protein phosphatase family.</text>
</comment>
<dbReference type="PANTHER" id="PTHR11717">
    <property type="entry name" value="LOW MOLECULAR WEIGHT PROTEIN TYROSINE PHOSPHATASE"/>
    <property type="match status" value="1"/>
</dbReference>
<sequence length="153" mass="17166">MKVLFVCMGNICRSPTAEGVFRHRVRAAGLESRIVIDSAGTEEWHAGKAPDRRSSQAAARRGYDLTAQRARQVEAEDFQRFDLILAMDHDNLIRLRAARPEQASAEMDLLLRRYGLGEIVPDPYYGGDEGFEHVLDLLEQAADALLDEIKGRL</sequence>
<dbReference type="SUPFAM" id="SSF52788">
    <property type="entry name" value="Phosphotyrosine protein phosphatases I"/>
    <property type="match status" value="1"/>
</dbReference>
<dbReference type="EMBL" id="JACSQG010000013">
    <property type="protein sequence ID" value="MBD7978819.1"/>
    <property type="molecule type" value="Genomic_DNA"/>
</dbReference>
<protein>
    <recommendedName>
        <fullName evidence="2">protein-tyrosine-phosphatase</fullName>
        <ecNumber evidence="2">3.1.3.48</ecNumber>
    </recommendedName>
</protein>
<dbReference type="Gene3D" id="3.40.50.2300">
    <property type="match status" value="1"/>
</dbReference>
<evidence type="ECO:0000256" key="3">
    <source>
        <dbReference type="ARBA" id="ARBA00022801"/>
    </source>
</evidence>
<keyword evidence="3" id="KW-0378">Hydrolase</keyword>
<evidence type="ECO:0000256" key="2">
    <source>
        <dbReference type="ARBA" id="ARBA00013064"/>
    </source>
</evidence>
<evidence type="ECO:0000313" key="6">
    <source>
        <dbReference type="EMBL" id="MBD7978819.1"/>
    </source>
</evidence>
<keyword evidence="4" id="KW-0904">Protein phosphatase</keyword>
<dbReference type="SMART" id="SM00226">
    <property type="entry name" value="LMWPc"/>
    <property type="match status" value="1"/>
</dbReference>
<organism evidence="6 7">
    <name type="scientific">Serpens gallinarum</name>
    <dbReference type="NCBI Taxonomy" id="2763075"/>
    <lineage>
        <taxon>Bacteria</taxon>
        <taxon>Pseudomonadati</taxon>
        <taxon>Pseudomonadota</taxon>
        <taxon>Gammaproteobacteria</taxon>
        <taxon>Pseudomonadales</taxon>
        <taxon>Pseudomonadaceae</taxon>
        <taxon>Pseudomonas</taxon>
    </lineage>
</organism>
<name>A0ABR8TSR9_9PSED</name>
<dbReference type="Pfam" id="PF01451">
    <property type="entry name" value="LMWPc"/>
    <property type="match status" value="1"/>
</dbReference>
<feature type="domain" description="Phosphotyrosine protein phosphatase I" evidence="5">
    <location>
        <begin position="1"/>
        <end position="148"/>
    </location>
</feature>
<dbReference type="EC" id="3.1.3.48" evidence="2"/>